<dbReference type="PANTHER" id="PTHR12620">
    <property type="entry name" value="U2 SNRNP AUXILIARY FACTOR, SMALL SUBUNIT"/>
    <property type="match status" value="1"/>
</dbReference>
<evidence type="ECO:0000313" key="6">
    <source>
        <dbReference type="EMBL" id="RZC57980.1"/>
    </source>
</evidence>
<keyword evidence="4" id="KW-0862">Zinc</keyword>
<gene>
    <name evidence="6" type="ORF">C5167_005277</name>
</gene>
<organism evidence="6 7">
    <name type="scientific">Papaver somniferum</name>
    <name type="common">Opium poppy</name>
    <dbReference type="NCBI Taxonomy" id="3469"/>
    <lineage>
        <taxon>Eukaryota</taxon>
        <taxon>Viridiplantae</taxon>
        <taxon>Streptophyta</taxon>
        <taxon>Embryophyta</taxon>
        <taxon>Tracheophyta</taxon>
        <taxon>Spermatophyta</taxon>
        <taxon>Magnoliopsida</taxon>
        <taxon>Ranunculales</taxon>
        <taxon>Papaveraceae</taxon>
        <taxon>Papaveroideae</taxon>
        <taxon>Papaver</taxon>
    </lineage>
</organism>
<evidence type="ECO:0000256" key="3">
    <source>
        <dbReference type="ARBA" id="ARBA00022771"/>
    </source>
</evidence>
<evidence type="ECO:0000313" key="7">
    <source>
        <dbReference type="Proteomes" id="UP000316621"/>
    </source>
</evidence>
<dbReference type="GO" id="GO:0089701">
    <property type="term" value="C:U2AF complex"/>
    <property type="evidence" value="ECO:0007669"/>
    <property type="project" value="InterPro"/>
</dbReference>
<feature type="compositionally biased region" description="Basic and acidic residues" evidence="5">
    <location>
        <begin position="127"/>
        <end position="147"/>
    </location>
</feature>
<evidence type="ECO:0000256" key="4">
    <source>
        <dbReference type="ARBA" id="ARBA00022833"/>
    </source>
</evidence>
<protein>
    <submittedName>
        <fullName evidence="6">Uncharacterized protein</fullName>
    </submittedName>
</protein>
<keyword evidence="7" id="KW-1185">Reference proteome</keyword>
<evidence type="ECO:0000256" key="2">
    <source>
        <dbReference type="ARBA" id="ARBA00022737"/>
    </source>
</evidence>
<evidence type="ECO:0000256" key="5">
    <source>
        <dbReference type="SAM" id="MobiDB-lite"/>
    </source>
</evidence>
<sequence>MLHQIGIKGLGSVGVVLADSLKTQTGFGFGVLFNPRHIQQHFDDFYEDLFDELSKASYIIVDFSLVTDFREATCRQYEENTCNRGGYYNFMHLKKISRELRRQLFGRYRSRHSHSRSISCSPHRHRSYEERSYGGHGYDRRSSDRSIRRTRSRSPGSDGLSWNCMLRWDMPAKKYQPSSAVISFFTAIAVEVLGALKVIDADTVRNVIPFVLNGVDLNANGGSDHKSQIQMFPKKAMESLNEIRDFVGVLFEKTNFFESLGNSTGVNY</sequence>
<dbReference type="InterPro" id="IPR009145">
    <property type="entry name" value="U2AF_small"/>
</dbReference>
<dbReference type="AlphaFoldDB" id="A0A4Y7JDA7"/>
<dbReference type="GO" id="GO:0003723">
    <property type="term" value="F:RNA binding"/>
    <property type="evidence" value="ECO:0007669"/>
    <property type="project" value="InterPro"/>
</dbReference>
<name>A0A4Y7JDA7_PAPSO</name>
<dbReference type="STRING" id="3469.A0A4Y7JDA7"/>
<dbReference type="EMBL" id="CM010718">
    <property type="protein sequence ID" value="RZC57980.1"/>
    <property type="molecule type" value="Genomic_DNA"/>
</dbReference>
<reference evidence="6 7" key="1">
    <citation type="journal article" date="2018" name="Science">
        <title>The opium poppy genome and morphinan production.</title>
        <authorList>
            <person name="Guo L."/>
            <person name="Winzer T."/>
            <person name="Yang X."/>
            <person name="Li Y."/>
            <person name="Ning Z."/>
            <person name="He Z."/>
            <person name="Teodor R."/>
            <person name="Lu Y."/>
            <person name="Bowser T.A."/>
            <person name="Graham I.A."/>
            <person name="Ye K."/>
        </authorList>
    </citation>
    <scope>NUCLEOTIDE SEQUENCE [LARGE SCALE GENOMIC DNA]</scope>
    <source>
        <strain evidence="7">cv. HN1</strain>
        <tissue evidence="6">Leaves</tissue>
    </source>
</reference>
<proteinExistence type="predicted"/>
<keyword evidence="2" id="KW-0677">Repeat</keyword>
<dbReference type="Gramene" id="RZC57980">
    <property type="protein sequence ID" value="RZC57980"/>
    <property type="gene ID" value="C5167_005277"/>
</dbReference>
<evidence type="ECO:0000256" key="1">
    <source>
        <dbReference type="ARBA" id="ARBA00022723"/>
    </source>
</evidence>
<dbReference type="GO" id="GO:0008270">
    <property type="term" value="F:zinc ion binding"/>
    <property type="evidence" value="ECO:0007669"/>
    <property type="project" value="UniProtKB-KW"/>
</dbReference>
<dbReference type="Proteomes" id="UP000316621">
    <property type="component" value="Chromosome 4"/>
</dbReference>
<feature type="region of interest" description="Disordered" evidence="5">
    <location>
        <begin position="114"/>
        <end position="157"/>
    </location>
</feature>
<accession>A0A4Y7JDA7</accession>
<dbReference type="GO" id="GO:0000398">
    <property type="term" value="P:mRNA splicing, via spliceosome"/>
    <property type="evidence" value="ECO:0007669"/>
    <property type="project" value="InterPro"/>
</dbReference>
<keyword evidence="3" id="KW-0863">Zinc-finger</keyword>
<keyword evidence="1" id="KW-0479">Metal-binding</keyword>